<accession>A0AAD6VAV7</accession>
<organism evidence="1 2">
    <name type="scientific">Mycena pura</name>
    <dbReference type="NCBI Taxonomy" id="153505"/>
    <lineage>
        <taxon>Eukaryota</taxon>
        <taxon>Fungi</taxon>
        <taxon>Dikarya</taxon>
        <taxon>Basidiomycota</taxon>
        <taxon>Agaricomycotina</taxon>
        <taxon>Agaricomycetes</taxon>
        <taxon>Agaricomycetidae</taxon>
        <taxon>Agaricales</taxon>
        <taxon>Marasmiineae</taxon>
        <taxon>Mycenaceae</taxon>
        <taxon>Mycena</taxon>
    </lineage>
</organism>
<name>A0AAD6VAV7_9AGAR</name>
<dbReference type="EMBL" id="JARJCW010000035">
    <property type="protein sequence ID" value="KAJ7207843.1"/>
    <property type="molecule type" value="Genomic_DNA"/>
</dbReference>
<keyword evidence="2" id="KW-1185">Reference proteome</keyword>
<dbReference type="AlphaFoldDB" id="A0AAD6VAV7"/>
<gene>
    <name evidence="1" type="ORF">GGX14DRAFT_454552</name>
</gene>
<feature type="non-terminal residue" evidence="1">
    <location>
        <position position="1"/>
    </location>
</feature>
<protein>
    <submittedName>
        <fullName evidence="1">Uncharacterized protein</fullName>
    </submittedName>
</protein>
<sequence length="71" mass="8167">MRLLWVKTLLSEVSLNFIYLTLFSVQSFTPNHPISMPPKFGFFGGATTLGWSWVFRHSISWGTPFQPFPLC</sequence>
<evidence type="ECO:0000313" key="1">
    <source>
        <dbReference type="EMBL" id="KAJ7207843.1"/>
    </source>
</evidence>
<reference evidence="1" key="1">
    <citation type="submission" date="2023-03" db="EMBL/GenBank/DDBJ databases">
        <title>Massive genome expansion in bonnet fungi (Mycena s.s.) driven by repeated elements and novel gene families across ecological guilds.</title>
        <authorList>
            <consortium name="Lawrence Berkeley National Laboratory"/>
            <person name="Harder C.B."/>
            <person name="Miyauchi S."/>
            <person name="Viragh M."/>
            <person name="Kuo A."/>
            <person name="Thoen E."/>
            <person name="Andreopoulos B."/>
            <person name="Lu D."/>
            <person name="Skrede I."/>
            <person name="Drula E."/>
            <person name="Henrissat B."/>
            <person name="Morin E."/>
            <person name="Kohler A."/>
            <person name="Barry K."/>
            <person name="LaButti K."/>
            <person name="Morin E."/>
            <person name="Salamov A."/>
            <person name="Lipzen A."/>
            <person name="Mereny Z."/>
            <person name="Hegedus B."/>
            <person name="Baldrian P."/>
            <person name="Stursova M."/>
            <person name="Weitz H."/>
            <person name="Taylor A."/>
            <person name="Grigoriev I.V."/>
            <person name="Nagy L.G."/>
            <person name="Martin F."/>
            <person name="Kauserud H."/>
        </authorList>
    </citation>
    <scope>NUCLEOTIDE SEQUENCE</scope>
    <source>
        <strain evidence="1">9144</strain>
    </source>
</reference>
<evidence type="ECO:0000313" key="2">
    <source>
        <dbReference type="Proteomes" id="UP001219525"/>
    </source>
</evidence>
<comment type="caution">
    <text evidence="1">The sequence shown here is derived from an EMBL/GenBank/DDBJ whole genome shotgun (WGS) entry which is preliminary data.</text>
</comment>
<dbReference type="Proteomes" id="UP001219525">
    <property type="component" value="Unassembled WGS sequence"/>
</dbReference>
<proteinExistence type="predicted"/>